<gene>
    <name evidence="3" type="ORF">TAV2_LOCUS16523</name>
</gene>
<feature type="coiled-coil region" evidence="1">
    <location>
        <begin position="158"/>
        <end position="185"/>
    </location>
</feature>
<protein>
    <recommendedName>
        <fullName evidence="5">Dilute domain-containing protein</fullName>
    </recommendedName>
</protein>
<dbReference type="PANTHER" id="PTHR31344">
    <property type="entry name" value="NUCLEAR PORE COMPLEX PROTEIN NUP205"/>
    <property type="match status" value="1"/>
</dbReference>
<feature type="region of interest" description="Disordered" evidence="2">
    <location>
        <begin position="1"/>
        <end position="155"/>
    </location>
</feature>
<feature type="compositionally biased region" description="Basic and acidic residues" evidence="2">
    <location>
        <begin position="117"/>
        <end position="126"/>
    </location>
</feature>
<evidence type="ECO:0000256" key="2">
    <source>
        <dbReference type="SAM" id="MobiDB-lite"/>
    </source>
</evidence>
<dbReference type="AlphaFoldDB" id="A0AAU9SEQ1"/>
<dbReference type="EMBL" id="OU466861">
    <property type="protein sequence ID" value="CAH2063772.1"/>
    <property type="molecule type" value="Genomic_DNA"/>
</dbReference>
<evidence type="ECO:0000256" key="1">
    <source>
        <dbReference type="SAM" id="Coils"/>
    </source>
</evidence>
<keyword evidence="1" id="KW-0175">Coiled coil</keyword>
<reference evidence="3 4" key="1">
    <citation type="submission" date="2022-03" db="EMBL/GenBank/DDBJ databases">
        <authorList>
            <person name="Nunn A."/>
            <person name="Chopra R."/>
            <person name="Nunn A."/>
            <person name="Contreras Garrido A."/>
        </authorList>
    </citation>
    <scope>NUCLEOTIDE SEQUENCE [LARGE SCALE GENOMIC DNA]</scope>
</reference>
<organism evidence="3 4">
    <name type="scientific">Thlaspi arvense</name>
    <name type="common">Field penny-cress</name>
    <dbReference type="NCBI Taxonomy" id="13288"/>
    <lineage>
        <taxon>Eukaryota</taxon>
        <taxon>Viridiplantae</taxon>
        <taxon>Streptophyta</taxon>
        <taxon>Embryophyta</taxon>
        <taxon>Tracheophyta</taxon>
        <taxon>Spermatophyta</taxon>
        <taxon>Magnoliopsida</taxon>
        <taxon>eudicotyledons</taxon>
        <taxon>Gunneridae</taxon>
        <taxon>Pentapetalae</taxon>
        <taxon>rosids</taxon>
        <taxon>malvids</taxon>
        <taxon>Brassicales</taxon>
        <taxon>Brassicaceae</taxon>
        <taxon>Thlaspideae</taxon>
        <taxon>Thlaspi</taxon>
    </lineage>
</organism>
<name>A0AAU9SEQ1_THLAR</name>
<dbReference type="InterPro" id="IPR021827">
    <property type="entry name" value="Nup186/Nup192/Nup205"/>
</dbReference>
<feature type="compositionally biased region" description="Basic and acidic residues" evidence="2">
    <location>
        <begin position="33"/>
        <end position="49"/>
    </location>
</feature>
<dbReference type="GO" id="GO:0005643">
    <property type="term" value="C:nuclear pore"/>
    <property type="evidence" value="ECO:0007669"/>
    <property type="project" value="InterPro"/>
</dbReference>
<evidence type="ECO:0008006" key="5">
    <source>
        <dbReference type="Google" id="ProtNLM"/>
    </source>
</evidence>
<feature type="compositionally biased region" description="Polar residues" evidence="2">
    <location>
        <begin position="1"/>
        <end position="16"/>
    </location>
</feature>
<proteinExistence type="predicted"/>
<sequence>MMKGRTTNNVQSNRSMKNGKRDQKPQKTNGAKRSPEQEKLKALDTKEESNVSLVVNDIATQSELSKVEETVDDAANGSLYAHQESDSGRITEKTEKEETINGSVCDMAKDGDEEENKDVGANEKTDSASCSETCEGGLSGGSEEAGDVTERSDNFEDEEALKQKVENLETRIEKLEEELREVAALEISLYSIVPDHSSSAHKLHTPARRVSRLYIHACKRWSQGKRATIARNTVSGLILAAKSCGNDVSRLTFWLSNIIALREIISQAFVKSHVPSRFTQTSKSNGSEQIGSVELRRKKNQSNGFKRVFEDWEERETFTASLEKVEFWVFSRIVESVWWQVFTPHMQSPERNEKLMGTVLGDQEQGSFSISLWQNAFKVALSRLCPTRGSGHECGCSPILAKMVMEKCIARVDVAMFNAILRESGNQIPTDPVSDPILDSKVLPIPAGDLSFGSGAQLKNAIGNWCRCLAEMFDMNTGDSVEESDLVESEKSFSLLNELSDLLMLPKDLLMDLSVREEVCPSISLPLITRILCNFTPDEFCPDHVPGAVLEELNAETMLSEQKCSGVSFPYAATPVTYIPPSSVHVAEKVADVGRGISRMSRNASVIQRKGYTSDDELEELDSPLTFVIDKVSLSPISREIEKVKQKDEQIGAVLTNVRYDLLREAWSM</sequence>
<evidence type="ECO:0000313" key="3">
    <source>
        <dbReference type="EMBL" id="CAH2063772.1"/>
    </source>
</evidence>
<feature type="compositionally biased region" description="Polar residues" evidence="2">
    <location>
        <begin position="50"/>
        <end position="64"/>
    </location>
</feature>
<evidence type="ECO:0000313" key="4">
    <source>
        <dbReference type="Proteomes" id="UP000836841"/>
    </source>
</evidence>
<dbReference type="Proteomes" id="UP000836841">
    <property type="component" value="Chromosome 5"/>
</dbReference>
<keyword evidence="4" id="KW-1185">Reference proteome</keyword>
<accession>A0AAU9SEQ1</accession>
<dbReference type="PANTHER" id="PTHR31344:SF14">
    <property type="entry name" value="NUCLEOLAR-LIKE PROTEIN"/>
    <property type="match status" value="1"/>
</dbReference>
<feature type="compositionally biased region" description="Basic and acidic residues" evidence="2">
    <location>
        <begin position="83"/>
        <end position="99"/>
    </location>
</feature>